<accession>A0A502F5E7</accession>
<organism evidence="3 4">
    <name type="scientific">Flavobacterium pectinovorum</name>
    <dbReference type="NCBI Taxonomy" id="29533"/>
    <lineage>
        <taxon>Bacteria</taxon>
        <taxon>Pseudomonadati</taxon>
        <taxon>Bacteroidota</taxon>
        <taxon>Flavobacteriia</taxon>
        <taxon>Flavobacteriales</taxon>
        <taxon>Flavobacteriaceae</taxon>
        <taxon>Flavobacterium</taxon>
    </lineage>
</organism>
<dbReference type="SUPFAM" id="SSF160935">
    <property type="entry name" value="VPA0735-like"/>
    <property type="match status" value="1"/>
</dbReference>
<feature type="domain" description="DUF1214" evidence="1">
    <location>
        <begin position="346"/>
        <end position="455"/>
    </location>
</feature>
<dbReference type="PROSITE" id="PS51257">
    <property type="entry name" value="PROKAR_LIPOPROTEIN"/>
    <property type="match status" value="1"/>
</dbReference>
<dbReference type="AlphaFoldDB" id="A0A502F5E7"/>
<dbReference type="Gene3D" id="2.60.120.600">
    <property type="entry name" value="Domain of unknown function DUF1214, C-terminal domain"/>
    <property type="match status" value="1"/>
</dbReference>
<dbReference type="EMBL" id="RCZH01000002">
    <property type="protein sequence ID" value="TPG44514.1"/>
    <property type="molecule type" value="Genomic_DNA"/>
</dbReference>
<dbReference type="InterPro" id="IPR037050">
    <property type="entry name" value="DUF1254_sf"/>
</dbReference>
<evidence type="ECO:0000313" key="3">
    <source>
        <dbReference type="EMBL" id="TPG44514.1"/>
    </source>
</evidence>
<evidence type="ECO:0000259" key="1">
    <source>
        <dbReference type="Pfam" id="PF06742"/>
    </source>
</evidence>
<dbReference type="Gene3D" id="2.60.40.1610">
    <property type="entry name" value="Domain of unknown function DUF1254"/>
    <property type="match status" value="1"/>
</dbReference>
<dbReference type="InterPro" id="IPR037049">
    <property type="entry name" value="DUF1214_C_sf"/>
</dbReference>
<dbReference type="PANTHER" id="PTHR36509:SF2">
    <property type="entry name" value="BLL3101 PROTEIN"/>
    <property type="match status" value="1"/>
</dbReference>
<evidence type="ECO:0000259" key="2">
    <source>
        <dbReference type="Pfam" id="PF06863"/>
    </source>
</evidence>
<dbReference type="Proteomes" id="UP000319700">
    <property type="component" value="Unassembled WGS sequence"/>
</dbReference>
<evidence type="ECO:0000313" key="4">
    <source>
        <dbReference type="Proteomes" id="UP000319700"/>
    </source>
</evidence>
<feature type="domain" description="DUF1254" evidence="2">
    <location>
        <begin position="81"/>
        <end position="213"/>
    </location>
</feature>
<dbReference type="OrthoDB" id="40820at2"/>
<dbReference type="InterPro" id="IPR010621">
    <property type="entry name" value="DUF1214"/>
</dbReference>
<name>A0A502F5E7_9FLAO</name>
<dbReference type="RefSeq" id="WP_140503710.1">
    <property type="nucleotide sequence ID" value="NZ_RCZH01000002.1"/>
</dbReference>
<protein>
    <submittedName>
        <fullName evidence="3">DUF1254 domain-containing protein</fullName>
    </submittedName>
</protein>
<dbReference type="PANTHER" id="PTHR36509">
    <property type="entry name" value="BLL3101 PROTEIN"/>
    <property type="match status" value="1"/>
</dbReference>
<sequence>MKKALLIILVFIAVFSCKKKETESAETVSGEMPAVAITKSADSAREIAKEAWTYAFSMAMNYRTMHLYALDKTYPDYAGGFNKFKHYDKIFTAKDTAVVTPNNDTPYSWAILNLTDEPVVLEVPEVKDRYYSFQFVDLYTFNFAYVGSRATGDKAGKYLIAGPDWKGEKPDGIDKVIQSETNLVTLLGRTELKMAAGDVENVKKLQAQYKLTPLHEFIKEAIPAKKEFALPLPEFKEADLVSASFIGLTNSLLQYTSVNPVETELRAKFARIGIVPGKKFDPKEYTPEVLKAITEGAQLAGKELKEGTDKLANATDLFGTREMINGDYSKRALGAAAGLYGNTKEEAVYIGTRSDKANKFLSGKNKYVIRFPKGQTPPDKYFWSITLYELPSRFLVPNAINRYSIGDRTTGLKYEPNGDLVIYIQREAPKGKESNWLPAPKDAFYYLIRIYGPEESILNGTWKAPQPEQVK</sequence>
<proteinExistence type="predicted"/>
<comment type="caution">
    <text evidence="3">The sequence shown here is derived from an EMBL/GenBank/DDBJ whole genome shotgun (WGS) entry which is preliminary data.</text>
</comment>
<gene>
    <name evidence="3" type="ORF">EAH81_03290</name>
</gene>
<dbReference type="Pfam" id="PF06863">
    <property type="entry name" value="DUF1254"/>
    <property type="match status" value="1"/>
</dbReference>
<dbReference type="InterPro" id="IPR010679">
    <property type="entry name" value="DUF1254"/>
</dbReference>
<dbReference type="Pfam" id="PF06742">
    <property type="entry name" value="DUF1214"/>
    <property type="match status" value="1"/>
</dbReference>
<keyword evidence="4" id="KW-1185">Reference proteome</keyword>
<reference evidence="3 4" key="1">
    <citation type="journal article" date="2019" name="Environ. Microbiol.">
        <title>Species interactions and distinct microbial communities in high Arctic permafrost affected cryosols are associated with the CH4 and CO2 gas fluxes.</title>
        <authorList>
            <person name="Altshuler I."/>
            <person name="Hamel J."/>
            <person name="Turney S."/>
            <person name="Magnuson E."/>
            <person name="Levesque R."/>
            <person name="Greer C."/>
            <person name="Whyte L.G."/>
        </authorList>
    </citation>
    <scope>NUCLEOTIDE SEQUENCE [LARGE SCALE GENOMIC DNA]</scope>
    <source>
        <strain evidence="3 4">42</strain>
    </source>
</reference>